<reference evidence="2" key="1">
    <citation type="journal article" date="2023" name="Nat. Plants">
        <title>Single-cell RNA sequencing provides a high-resolution roadmap for understanding the multicellular compartmentation of specialized metabolism.</title>
        <authorList>
            <person name="Sun S."/>
            <person name="Shen X."/>
            <person name="Li Y."/>
            <person name="Li Y."/>
            <person name="Wang S."/>
            <person name="Li R."/>
            <person name="Zhang H."/>
            <person name="Shen G."/>
            <person name="Guo B."/>
            <person name="Wei J."/>
            <person name="Xu J."/>
            <person name="St-Pierre B."/>
            <person name="Chen S."/>
            <person name="Sun C."/>
        </authorList>
    </citation>
    <scope>NUCLEOTIDE SEQUENCE [LARGE SCALE GENOMIC DNA]</scope>
</reference>
<evidence type="ECO:0000313" key="1">
    <source>
        <dbReference type="EMBL" id="KAI5679089.1"/>
    </source>
</evidence>
<evidence type="ECO:0000313" key="2">
    <source>
        <dbReference type="Proteomes" id="UP001060085"/>
    </source>
</evidence>
<comment type="caution">
    <text evidence="1">The sequence shown here is derived from an EMBL/GenBank/DDBJ whole genome shotgun (WGS) entry which is preliminary data.</text>
</comment>
<dbReference type="EMBL" id="CM044702">
    <property type="protein sequence ID" value="KAI5679089.1"/>
    <property type="molecule type" value="Genomic_DNA"/>
</dbReference>
<proteinExistence type="predicted"/>
<sequence>MEGGNMALLQDERLPSSCSSLEVLDSLWISNSSPPPPPPFHASRMVNFSEAEGENSRKREKSFFPQEEENSGNENFDGYFHHPEKKRRLTADQVQFLEKSFEVENKLEPERKVQLAKELGLQPRQVAIWFQNRRARYKTKQLEKEYDSLKSSFDKLNADYDSLFKENEKLKNEVKLLTEKLLMREKEKGKSKTCDSLCGFDIEPDEKQLASNSAVCLPGIKQEDAASSAKSDVFDSDSPHCTDGNHSSNVFEAELSDFSQDEDDNLSISLLQPSLCFPKLEDECYDELQPNSSNLGFSIEDQASWFWSY</sequence>
<protein>
    <submittedName>
        <fullName evidence="1">Uncharacterized protein</fullName>
    </submittedName>
</protein>
<organism evidence="1 2">
    <name type="scientific">Catharanthus roseus</name>
    <name type="common">Madagascar periwinkle</name>
    <name type="synonym">Vinca rosea</name>
    <dbReference type="NCBI Taxonomy" id="4058"/>
    <lineage>
        <taxon>Eukaryota</taxon>
        <taxon>Viridiplantae</taxon>
        <taxon>Streptophyta</taxon>
        <taxon>Embryophyta</taxon>
        <taxon>Tracheophyta</taxon>
        <taxon>Spermatophyta</taxon>
        <taxon>Magnoliopsida</taxon>
        <taxon>eudicotyledons</taxon>
        <taxon>Gunneridae</taxon>
        <taxon>Pentapetalae</taxon>
        <taxon>asterids</taxon>
        <taxon>lamiids</taxon>
        <taxon>Gentianales</taxon>
        <taxon>Apocynaceae</taxon>
        <taxon>Rauvolfioideae</taxon>
        <taxon>Vinceae</taxon>
        <taxon>Catharanthinae</taxon>
        <taxon>Catharanthus</taxon>
    </lineage>
</organism>
<name>A0ACC0C2H6_CATRO</name>
<dbReference type="Proteomes" id="UP001060085">
    <property type="component" value="Linkage Group LG02"/>
</dbReference>
<accession>A0ACC0C2H6</accession>
<keyword evidence="2" id="KW-1185">Reference proteome</keyword>
<gene>
    <name evidence="1" type="ORF">M9H77_10039</name>
</gene>